<dbReference type="AlphaFoldDB" id="D4L9R3"/>
<gene>
    <name evidence="4" type="ordered locus">RUM_00840</name>
</gene>
<reference evidence="4" key="2">
    <citation type="submission" date="2010-03" db="EMBL/GenBank/DDBJ databases">
        <authorList>
            <person name="Pajon A."/>
        </authorList>
    </citation>
    <scope>NUCLEOTIDE SEQUENCE</scope>
    <source>
        <strain evidence="4">Type strain: 18P13</strain>
    </source>
</reference>
<evidence type="ECO:0000313" key="4">
    <source>
        <dbReference type="EMBL" id="CBL16358.1"/>
    </source>
</evidence>
<dbReference type="PATRIC" id="fig|213810.4.peg.672"/>
<keyword evidence="2" id="KW-0597">Phosphoprotein</keyword>
<keyword evidence="5" id="KW-1185">Reference proteome</keyword>
<organism evidence="4 5">
    <name type="scientific">Ruminococcus champanellensis (strain DSM 18848 / JCM 17042 / KCTC 15320 / 18P13)</name>
    <dbReference type="NCBI Taxonomy" id="213810"/>
    <lineage>
        <taxon>Bacteria</taxon>
        <taxon>Bacillati</taxon>
        <taxon>Bacillota</taxon>
        <taxon>Clostridia</taxon>
        <taxon>Eubacteriales</taxon>
        <taxon>Oscillospiraceae</taxon>
        <taxon>Ruminococcus</taxon>
    </lineage>
</organism>
<dbReference type="PANTHER" id="PTHR43775:SF37">
    <property type="entry name" value="SI:DKEY-61P9.11"/>
    <property type="match status" value="1"/>
</dbReference>
<dbReference type="GO" id="GO:0044550">
    <property type="term" value="P:secondary metabolite biosynthetic process"/>
    <property type="evidence" value="ECO:0007669"/>
    <property type="project" value="TreeGrafter"/>
</dbReference>
<dbReference type="SMART" id="SM00827">
    <property type="entry name" value="PKS_AT"/>
    <property type="match status" value="1"/>
</dbReference>
<dbReference type="STRING" id="213810.RUM_00840"/>
<evidence type="ECO:0000256" key="1">
    <source>
        <dbReference type="ARBA" id="ARBA00022450"/>
    </source>
</evidence>
<dbReference type="HOGENOM" id="CLU_692395_0_0_9"/>
<keyword evidence="4" id="KW-0808">Transferase</keyword>
<dbReference type="EMBL" id="FP929052">
    <property type="protein sequence ID" value="CBL16358.1"/>
    <property type="molecule type" value="Genomic_DNA"/>
</dbReference>
<accession>D4L9R3</accession>
<dbReference type="RefSeq" id="WP_015557266.1">
    <property type="nucleotide sequence ID" value="NC_021039.1"/>
</dbReference>
<name>D4L9R3_RUMC1</name>
<dbReference type="GO" id="GO:0006633">
    <property type="term" value="P:fatty acid biosynthetic process"/>
    <property type="evidence" value="ECO:0007669"/>
    <property type="project" value="TreeGrafter"/>
</dbReference>
<dbReference type="InterPro" id="IPR001227">
    <property type="entry name" value="Ac_transferase_dom_sf"/>
</dbReference>
<dbReference type="Gene3D" id="3.40.366.10">
    <property type="entry name" value="Malonyl-Coenzyme A Acyl Carrier Protein, domain 2"/>
    <property type="match status" value="1"/>
</dbReference>
<dbReference type="BioCyc" id="RCHA213810:RUM_RS00415-MONOMER"/>
<dbReference type="Proteomes" id="UP000007054">
    <property type="component" value="Chromosome"/>
</dbReference>
<dbReference type="InterPro" id="IPR050091">
    <property type="entry name" value="PKS_NRPS_Biosynth_Enz"/>
</dbReference>
<evidence type="ECO:0000256" key="2">
    <source>
        <dbReference type="ARBA" id="ARBA00022553"/>
    </source>
</evidence>
<dbReference type="SUPFAM" id="SSF52151">
    <property type="entry name" value="FabD/lysophospholipase-like"/>
    <property type="match status" value="1"/>
</dbReference>
<evidence type="ECO:0000313" key="5">
    <source>
        <dbReference type="Proteomes" id="UP000007054"/>
    </source>
</evidence>
<dbReference type="GO" id="GO:0004312">
    <property type="term" value="F:fatty acid synthase activity"/>
    <property type="evidence" value="ECO:0007669"/>
    <property type="project" value="TreeGrafter"/>
</dbReference>
<dbReference type="OrthoDB" id="9805460at2"/>
<keyword evidence="1" id="KW-0596">Phosphopantetheine</keyword>
<evidence type="ECO:0000259" key="3">
    <source>
        <dbReference type="SMART" id="SM00827"/>
    </source>
</evidence>
<dbReference type="Pfam" id="PF00698">
    <property type="entry name" value="Acyl_transf_1"/>
    <property type="match status" value="1"/>
</dbReference>
<dbReference type="InterPro" id="IPR014043">
    <property type="entry name" value="Acyl_transferase_dom"/>
</dbReference>
<dbReference type="Gene3D" id="3.30.70.3290">
    <property type="match status" value="1"/>
</dbReference>
<dbReference type="KEGG" id="rch:RUM_00840"/>
<sequence>METERYRLALFSGSDEAHLRQQIAAAGYQDGDRLTVDLQAPCRTYLVYRGQEDWCRQTDPTARLPVCRVGKPGKTLFLFPGNGIHQKNMLATLRQVSPYFEQTLGELAALAKPYTPVELLDETQENPLVNQLRVYASELAIAGFWTRLGCPPDAVIGHSMGEYAAAVCAGYLSPADGFFLLAKRDGLMQEAVPHALAAAETTPDRILQLGQDGGIPLEIAGYNAPEVVTVCCPHSQLHQLNQLCKEAGIRLSIINPDHGGHYSGLEQGAARLAALAAQVSFHKPLRRMLSTVCPDGSCTPAEPAYWGAHMCRPVQFQQALDMVQKETLGRVIDLGVSPVLLSMAMKNLGNLRCAWIPTVRAGRNYRRYILDAVGTAFLSGVCIPPDALDSGGSLTMKG</sequence>
<dbReference type="GeneID" id="83154945"/>
<protein>
    <submittedName>
        <fullName evidence="4">Acyl transferase domain</fullName>
    </submittedName>
</protein>
<reference evidence="4" key="1">
    <citation type="submission" date="2010-03" db="EMBL/GenBank/DDBJ databases">
        <title>The genome sequence of Ruminococcus sp. 18P13.</title>
        <authorList>
            <consortium name="metaHIT consortium -- http://www.metahit.eu/"/>
            <person name="Pajon A."/>
            <person name="Turner K."/>
            <person name="Parkhill J."/>
            <person name="Bernalier A."/>
        </authorList>
    </citation>
    <scope>NUCLEOTIDE SEQUENCE [LARGE SCALE GENOMIC DNA]</scope>
    <source>
        <strain evidence="4">Type strain: 18P13</strain>
    </source>
</reference>
<proteinExistence type="predicted"/>
<feature type="domain" description="Malonyl-CoA:ACP transacylase (MAT)" evidence="3">
    <location>
        <begin position="78"/>
        <end position="363"/>
    </location>
</feature>
<dbReference type="PANTHER" id="PTHR43775">
    <property type="entry name" value="FATTY ACID SYNTHASE"/>
    <property type="match status" value="1"/>
</dbReference>
<dbReference type="InterPro" id="IPR016035">
    <property type="entry name" value="Acyl_Trfase/lysoPLipase"/>
</dbReference>